<sequence length="12" mass="1327">MIIFLKMACSGL</sequence>
<evidence type="ECO:0000313" key="2">
    <source>
        <dbReference type="Proteomes" id="UP000217792"/>
    </source>
</evidence>
<organism evidence="1 2">
    <name type="scientific">Streptococcus intermedius</name>
    <dbReference type="NCBI Taxonomy" id="1338"/>
    <lineage>
        <taxon>Bacteria</taxon>
        <taxon>Bacillati</taxon>
        <taxon>Bacillota</taxon>
        <taxon>Bacilli</taxon>
        <taxon>Lactobacillales</taxon>
        <taxon>Streptococcaceae</taxon>
        <taxon>Streptococcus</taxon>
        <taxon>Streptococcus anginosus group</taxon>
    </lineage>
</organism>
<protein>
    <submittedName>
        <fullName evidence="1">Uncharacterized protein</fullName>
    </submittedName>
</protein>
<name>A0AAD1FJL6_STRIT</name>
<gene>
    <name evidence="1" type="ORF">SITYG_12250</name>
</gene>
<reference evidence="1 2" key="1">
    <citation type="journal article" date="2017" name="Infect. Immun.">
        <title>Characterization of the Pathogenicity of Streptococcus intermedius TYG1620 Isolated from a Human Brain Abscess Based on the Complete Genome Sequence with Transcriptome Analysis and Transposon Mutagenesis in a Murine Subcutaneous Abscess Model.</title>
        <authorList>
            <person name="Hasegawa N."/>
            <person name="Sekizuka T."/>
            <person name="Sugi Y."/>
            <person name="Kawakami N."/>
            <person name="Ogasawara Y."/>
            <person name="Kato K."/>
            <person name="Yamashita A."/>
            <person name="Takeuchi F."/>
            <person name="Kuroda M."/>
        </authorList>
    </citation>
    <scope>NUCLEOTIDE SEQUENCE [LARGE SCALE GENOMIC DNA]</scope>
    <source>
        <strain evidence="1 2">TYG1620</strain>
    </source>
</reference>
<dbReference type="EMBL" id="AP014880">
    <property type="protein sequence ID" value="BAW17204.1"/>
    <property type="molecule type" value="Genomic_DNA"/>
</dbReference>
<accession>A0AAD1FJL6</accession>
<evidence type="ECO:0000313" key="1">
    <source>
        <dbReference type="EMBL" id="BAW17204.1"/>
    </source>
</evidence>
<proteinExistence type="predicted"/>
<dbReference type="Proteomes" id="UP000217792">
    <property type="component" value="Chromosome"/>
</dbReference>